<accession>A0A3P3YEZ0</accession>
<name>A0A3P3YEZ0_PLABS</name>
<feature type="transmembrane region" description="Helical" evidence="1">
    <location>
        <begin position="123"/>
        <end position="145"/>
    </location>
</feature>
<dbReference type="InterPro" id="IPR016137">
    <property type="entry name" value="RGS"/>
</dbReference>
<dbReference type="Proteomes" id="UP000290189">
    <property type="component" value="Unassembled WGS sequence"/>
</dbReference>
<feature type="transmembrane region" description="Helical" evidence="1">
    <location>
        <begin position="53"/>
        <end position="78"/>
    </location>
</feature>
<sequence>MNPPVTGLAANVTDRLIAPGCGPLVLLPDIWISTRTKAHRPHTDLTAMDTYDLAAATTLIASLVVDAVVFVPLIVLFIRRRHVHPIQSRQAFVVVFEQGVYRVACLLDMCSVVFRSRAQVTSFIVDVLLTVTMECLVIRCVWLVWRVDICRRQIALQDGGVSPQHRDVVLRYQHLCTNRTQAICMATMAFVHVAITGVAAAAGTDPALHKLIALLYNVLLIVNVIIIVTFRMRFVRDAFWIKWELVCLTRGVLCSIVLGVMLLQIPLLYDNVAAKLPMAQISEGVLSWYGIYLSLYLPIRWSYAKVQSGIVHTLKDVIASDTASAALQAYLETEFCAETVMFLRAVHKFRLLAEKESETVIGGAVSLDVQTPVASEARRIYDMFIRLGSPVEINLSDDIRKRYDAFFASTPSTHVTVVPRDKSAPASPARGVADTFFSEPSFEVECMLNGGPFSRFLQSPVAQEVLRFG</sequence>
<reference evidence="3 4" key="1">
    <citation type="submission" date="2018-03" db="EMBL/GenBank/DDBJ databases">
        <authorList>
            <person name="Fogelqvist J."/>
        </authorList>
    </citation>
    <scope>NUCLEOTIDE SEQUENCE [LARGE SCALE GENOMIC DNA]</scope>
</reference>
<evidence type="ECO:0000259" key="2">
    <source>
        <dbReference type="PROSITE" id="PS50132"/>
    </source>
</evidence>
<feature type="transmembrane region" description="Helical" evidence="1">
    <location>
        <begin position="99"/>
        <end position="117"/>
    </location>
</feature>
<protein>
    <recommendedName>
        <fullName evidence="2">RGS domain-containing protein</fullName>
    </recommendedName>
</protein>
<keyword evidence="1" id="KW-0472">Membrane</keyword>
<dbReference type="Pfam" id="PF00615">
    <property type="entry name" value="RGS"/>
    <property type="match status" value="1"/>
</dbReference>
<feature type="transmembrane region" description="Helical" evidence="1">
    <location>
        <begin position="182"/>
        <end position="202"/>
    </location>
</feature>
<feature type="transmembrane region" description="Helical" evidence="1">
    <location>
        <begin position="208"/>
        <end position="230"/>
    </location>
</feature>
<geneLocation type="mitochondrion" evidence="3"/>
<dbReference type="PANTHER" id="PTHR10845:SF192">
    <property type="entry name" value="DOUBLE HIT, ISOFORM B"/>
    <property type="match status" value="1"/>
</dbReference>
<dbReference type="PANTHER" id="PTHR10845">
    <property type="entry name" value="REGULATOR OF G PROTEIN SIGNALING"/>
    <property type="match status" value="1"/>
</dbReference>
<keyword evidence="1" id="KW-0812">Transmembrane</keyword>
<evidence type="ECO:0000313" key="4">
    <source>
        <dbReference type="Proteomes" id="UP000290189"/>
    </source>
</evidence>
<evidence type="ECO:0000313" key="3">
    <source>
        <dbReference type="EMBL" id="SPQ98748.1"/>
    </source>
</evidence>
<feature type="transmembrane region" description="Helical" evidence="1">
    <location>
        <begin position="251"/>
        <end position="269"/>
    </location>
</feature>
<proteinExistence type="predicted"/>
<dbReference type="InterPro" id="IPR044926">
    <property type="entry name" value="RGS_subdomain_2"/>
</dbReference>
<dbReference type="CDD" id="cd07440">
    <property type="entry name" value="RGS"/>
    <property type="match status" value="1"/>
</dbReference>
<dbReference type="PROSITE" id="PS50132">
    <property type="entry name" value="RGS"/>
    <property type="match status" value="1"/>
</dbReference>
<dbReference type="SUPFAM" id="SSF48097">
    <property type="entry name" value="Regulator of G-protein signaling, RGS"/>
    <property type="match status" value="1"/>
</dbReference>
<dbReference type="InterPro" id="IPR036305">
    <property type="entry name" value="RGS_sf"/>
</dbReference>
<dbReference type="EMBL" id="OVEO01000010">
    <property type="protein sequence ID" value="SPQ98748.1"/>
    <property type="molecule type" value="Genomic_DNA"/>
</dbReference>
<feature type="domain" description="RGS" evidence="2">
    <location>
        <begin position="313"/>
        <end position="466"/>
    </location>
</feature>
<organism evidence="3 4">
    <name type="scientific">Plasmodiophora brassicae</name>
    <name type="common">Clubroot disease agent</name>
    <dbReference type="NCBI Taxonomy" id="37360"/>
    <lineage>
        <taxon>Eukaryota</taxon>
        <taxon>Sar</taxon>
        <taxon>Rhizaria</taxon>
        <taxon>Endomyxa</taxon>
        <taxon>Phytomyxea</taxon>
        <taxon>Plasmodiophorida</taxon>
        <taxon>Plasmodiophoridae</taxon>
        <taxon>Plasmodiophora</taxon>
    </lineage>
</organism>
<dbReference type="Gene3D" id="1.10.167.10">
    <property type="entry name" value="Regulator of G-protein Signalling 4, domain 2"/>
    <property type="match status" value="1"/>
</dbReference>
<evidence type="ECO:0000256" key="1">
    <source>
        <dbReference type="SAM" id="Phobius"/>
    </source>
</evidence>
<dbReference type="AlphaFoldDB" id="A0A3P3YEZ0"/>
<keyword evidence="1" id="KW-1133">Transmembrane helix</keyword>
<keyword evidence="3" id="KW-0496">Mitochondrion</keyword>
<dbReference type="SMART" id="SM00315">
    <property type="entry name" value="RGS"/>
    <property type="match status" value="1"/>
</dbReference>
<gene>
    <name evidence="3" type="ORF">PLBR_LOCUS5963</name>
</gene>